<organism evidence="1 2">
    <name type="scientific">Rotaria sordida</name>
    <dbReference type="NCBI Taxonomy" id="392033"/>
    <lineage>
        <taxon>Eukaryota</taxon>
        <taxon>Metazoa</taxon>
        <taxon>Spiralia</taxon>
        <taxon>Gnathifera</taxon>
        <taxon>Rotifera</taxon>
        <taxon>Eurotatoria</taxon>
        <taxon>Bdelloidea</taxon>
        <taxon>Philodinida</taxon>
        <taxon>Philodinidae</taxon>
        <taxon>Rotaria</taxon>
    </lineage>
</organism>
<gene>
    <name evidence="1" type="ORF">OTI717_LOCUS29847</name>
</gene>
<evidence type="ECO:0000313" key="1">
    <source>
        <dbReference type="EMBL" id="CAF4016464.1"/>
    </source>
</evidence>
<dbReference type="Proteomes" id="UP000663823">
    <property type="component" value="Unassembled WGS sequence"/>
</dbReference>
<feature type="non-terminal residue" evidence="1">
    <location>
        <position position="1"/>
    </location>
</feature>
<protein>
    <submittedName>
        <fullName evidence="1">Uncharacterized protein</fullName>
    </submittedName>
</protein>
<evidence type="ECO:0000313" key="2">
    <source>
        <dbReference type="Proteomes" id="UP000663823"/>
    </source>
</evidence>
<accession>A0A819PYT1</accession>
<sequence>KPLLYMGTDKTSKKIHYPKLKHIVKA</sequence>
<dbReference type="EMBL" id="CAJOAX010007719">
    <property type="protein sequence ID" value="CAF4016464.1"/>
    <property type="molecule type" value="Genomic_DNA"/>
</dbReference>
<name>A0A819PYT1_9BILA</name>
<proteinExistence type="predicted"/>
<comment type="caution">
    <text evidence="1">The sequence shown here is derived from an EMBL/GenBank/DDBJ whole genome shotgun (WGS) entry which is preliminary data.</text>
</comment>
<dbReference type="AlphaFoldDB" id="A0A819PYT1"/>
<reference evidence="1" key="1">
    <citation type="submission" date="2021-02" db="EMBL/GenBank/DDBJ databases">
        <authorList>
            <person name="Nowell W R."/>
        </authorList>
    </citation>
    <scope>NUCLEOTIDE SEQUENCE</scope>
</reference>